<gene>
    <name evidence="5" type="ORF">CDV56_104376</name>
</gene>
<dbReference type="NCBIfam" id="TIGR00976">
    <property type="entry name" value="CocE_NonD"/>
    <property type="match status" value="1"/>
</dbReference>
<dbReference type="RefSeq" id="XP_026612722.1">
    <property type="nucleotide sequence ID" value="XM_026757995.1"/>
</dbReference>
<dbReference type="GO" id="GO:0008239">
    <property type="term" value="F:dipeptidyl-peptidase activity"/>
    <property type="evidence" value="ECO:0007669"/>
    <property type="project" value="InterPro"/>
</dbReference>
<dbReference type="EMBL" id="NKHU02000161">
    <property type="protein sequence ID" value="RHZ50383.1"/>
    <property type="molecule type" value="Genomic_DNA"/>
</dbReference>
<dbReference type="Gene3D" id="3.40.50.1820">
    <property type="entry name" value="alpha/beta hydrolase"/>
    <property type="match status" value="1"/>
</dbReference>
<dbReference type="AlphaFoldDB" id="A0A397GMY2"/>
<organism evidence="5 6">
    <name type="scientific">Aspergillus thermomutatus</name>
    <name type="common">Neosartorya pseudofischeri</name>
    <dbReference type="NCBI Taxonomy" id="41047"/>
    <lineage>
        <taxon>Eukaryota</taxon>
        <taxon>Fungi</taxon>
        <taxon>Dikarya</taxon>
        <taxon>Ascomycota</taxon>
        <taxon>Pezizomycotina</taxon>
        <taxon>Eurotiomycetes</taxon>
        <taxon>Eurotiomycetidae</taxon>
        <taxon>Eurotiales</taxon>
        <taxon>Aspergillaceae</taxon>
        <taxon>Aspergillus</taxon>
        <taxon>Aspergillus subgen. Fumigati</taxon>
    </lineage>
</organism>
<dbReference type="GO" id="GO:0000272">
    <property type="term" value="P:polysaccharide catabolic process"/>
    <property type="evidence" value="ECO:0007669"/>
    <property type="project" value="UniProtKB-KW"/>
</dbReference>
<dbReference type="PANTHER" id="PTHR43056:SF10">
    <property type="entry name" value="COCE_NOND FAMILY, PUTATIVE (AFU_ORTHOLOGUE AFUA_7G00600)-RELATED"/>
    <property type="match status" value="1"/>
</dbReference>
<evidence type="ECO:0000256" key="2">
    <source>
        <dbReference type="ARBA" id="ARBA00023277"/>
    </source>
</evidence>
<dbReference type="SUPFAM" id="SSF53474">
    <property type="entry name" value="alpha/beta-Hydrolases"/>
    <property type="match status" value="1"/>
</dbReference>
<dbReference type="Pfam" id="PF02129">
    <property type="entry name" value="Peptidase_S15"/>
    <property type="match status" value="1"/>
</dbReference>
<dbReference type="OrthoDB" id="2578740at2759"/>
<dbReference type="PANTHER" id="PTHR43056">
    <property type="entry name" value="PEPTIDASE S9 PROLYL OLIGOPEPTIDASE"/>
    <property type="match status" value="1"/>
</dbReference>
<dbReference type="SMART" id="SM00939">
    <property type="entry name" value="PepX_C"/>
    <property type="match status" value="1"/>
</dbReference>
<dbReference type="SUPFAM" id="SSF49785">
    <property type="entry name" value="Galactose-binding domain-like"/>
    <property type="match status" value="1"/>
</dbReference>
<keyword evidence="3" id="KW-0624">Polysaccharide degradation</keyword>
<dbReference type="GeneID" id="38126350"/>
<accession>A0A397GMY2</accession>
<dbReference type="InterPro" id="IPR005674">
    <property type="entry name" value="CocE/Ser_esterase"/>
</dbReference>
<reference evidence="5" key="1">
    <citation type="submission" date="2018-08" db="EMBL/GenBank/DDBJ databases">
        <title>Draft genome sequence of azole-resistant Aspergillus thermomutatus (Neosartorya pseudofischeri) strain HMR AF 39, isolated from a human nasal aspirate.</title>
        <authorList>
            <person name="Parent-Michaud M."/>
            <person name="Dufresne P.J."/>
            <person name="Fournier E."/>
            <person name="Martineau C."/>
            <person name="Moreira S."/>
            <person name="Perkins V."/>
            <person name="De Repentigny L."/>
            <person name="Dufresne S.F."/>
        </authorList>
    </citation>
    <scope>NUCLEOTIDE SEQUENCE [LARGE SCALE GENOMIC DNA]</scope>
    <source>
        <strain evidence="5">HMR AF 39</strain>
    </source>
</reference>
<dbReference type="Proteomes" id="UP000215305">
    <property type="component" value="Unassembled WGS sequence"/>
</dbReference>
<dbReference type="InterPro" id="IPR029058">
    <property type="entry name" value="AB_hydrolase_fold"/>
</dbReference>
<dbReference type="InterPro" id="IPR050585">
    <property type="entry name" value="Xaa-Pro_dipeptidyl-ppase/CocE"/>
</dbReference>
<evidence type="ECO:0000256" key="1">
    <source>
        <dbReference type="ARBA" id="ARBA00022801"/>
    </source>
</evidence>
<comment type="caution">
    <text evidence="5">The sequence shown here is derived from an EMBL/GenBank/DDBJ whole genome shotgun (WGS) entry which is preliminary data.</text>
</comment>
<dbReference type="Pfam" id="PF08530">
    <property type="entry name" value="PepX_C"/>
    <property type="match status" value="1"/>
</dbReference>
<evidence type="ECO:0000259" key="4">
    <source>
        <dbReference type="SMART" id="SM00939"/>
    </source>
</evidence>
<protein>
    <recommendedName>
        <fullName evidence="4">Xaa-Pro dipeptidyl-peptidase C-terminal domain-containing protein</fullName>
    </recommendedName>
</protein>
<keyword evidence="6" id="KW-1185">Reference proteome</keyword>
<dbReference type="InterPro" id="IPR013736">
    <property type="entry name" value="Xaa-Pro_dipept_C"/>
</dbReference>
<evidence type="ECO:0000313" key="6">
    <source>
        <dbReference type="Proteomes" id="UP000215305"/>
    </source>
</evidence>
<keyword evidence="1" id="KW-0378">Hydrolase</keyword>
<evidence type="ECO:0000256" key="3">
    <source>
        <dbReference type="ARBA" id="ARBA00023326"/>
    </source>
</evidence>
<feature type="domain" description="Xaa-Pro dipeptidyl-peptidase C-terminal" evidence="4">
    <location>
        <begin position="323"/>
        <end position="576"/>
    </location>
</feature>
<dbReference type="Gene3D" id="1.10.3020.20">
    <property type="match status" value="1"/>
</dbReference>
<dbReference type="Gene3D" id="2.60.120.260">
    <property type="entry name" value="Galactose-binding domain-like"/>
    <property type="match status" value="1"/>
</dbReference>
<dbReference type="InterPro" id="IPR008979">
    <property type="entry name" value="Galactose-bd-like_sf"/>
</dbReference>
<sequence length="762" mass="85098">MYRVEDIEVLQCAPSSLDSPDAQYQGCKPGTVLLPKGHRKDSNHAAFVADTILERDIEIPLRDGTILRADVYRPKNGGKVPALIAWSPYGKSGQGFLTLDLIPGRVGVPQSKLSGYESFEAPDPAEWTSRGYAIVNVDIRGVFDSTGDIRWFGTSDGRDGYDAIEHIAQLDWCVGKVALVGNSWLAATQWSIAAEQPPHLACIAPLEGVSDFYRETLCRGGVPYTPFWGFLGSHALFGRNQQEDVMGMLDQYPLMNDYWKDKRAKIENIKVPAYVLASYSSGLHTIGSFRGFEDLPHQNKWLRVHPTFEWHDLYKLEMNNELQLFFDHFTKGIQNSWEQTPRVRISTLHFNKEPELNHAFNDWPIPNARPQLLYLSADGSLNESPSPSTLALSYQSDVAAMQMDTDCEEVQFEYTFKRRSYLIGYSKVILYMSCNEHDDMDVFVQLRKADSTGKMLQNINIPLNDLQMHSSEVETINCLKYLGPTGILRASHRKLDSRLSKPHWPVHTHDHEDRVEPGEVVRLEIGLWPTGIVFEAGEKLVLKVAGHHMALAEFVPLRGAFKAGNKVRCGPFTALSTAGPLRPRATPTAVDRDPFILAVLLFYPESPAEFDMIKETLAKALDVFASLSMSSTFCSKAVPIVRRIITTPFTVIPPDPGPAADPPSYVHVAQYALPPQYSFKMSCQPQSPTPTVVSLVSDPGTHSSWLSPTSMPWDTLGDSKSYYDKVNEDVAYAVVIVLEIFNRLYLILITPIAIKVQSSGST</sequence>
<dbReference type="InterPro" id="IPR000383">
    <property type="entry name" value="Xaa-Pro-like_dom"/>
</dbReference>
<dbReference type="VEuPathDB" id="FungiDB:CDV56_104376"/>
<name>A0A397GMY2_ASPTH</name>
<keyword evidence="2" id="KW-0119">Carbohydrate metabolism</keyword>
<dbReference type="STRING" id="41047.A0A397GMY2"/>
<evidence type="ECO:0000313" key="5">
    <source>
        <dbReference type="EMBL" id="RHZ50383.1"/>
    </source>
</evidence>
<proteinExistence type="predicted"/>